<keyword evidence="1" id="KW-0472">Membrane</keyword>
<organism evidence="2 3">
    <name type="scientific">Rhizophagus irregularis</name>
    <dbReference type="NCBI Taxonomy" id="588596"/>
    <lineage>
        <taxon>Eukaryota</taxon>
        <taxon>Fungi</taxon>
        <taxon>Fungi incertae sedis</taxon>
        <taxon>Mucoromycota</taxon>
        <taxon>Glomeromycotina</taxon>
        <taxon>Glomeromycetes</taxon>
        <taxon>Glomerales</taxon>
        <taxon>Glomeraceae</taxon>
        <taxon>Rhizophagus</taxon>
    </lineage>
</organism>
<proteinExistence type="predicted"/>
<evidence type="ECO:0000313" key="3">
    <source>
        <dbReference type="Proteomes" id="UP000234323"/>
    </source>
</evidence>
<feature type="transmembrane region" description="Helical" evidence="1">
    <location>
        <begin position="25"/>
        <end position="45"/>
    </location>
</feature>
<keyword evidence="1" id="KW-0812">Transmembrane</keyword>
<keyword evidence="1" id="KW-1133">Transmembrane helix</keyword>
<evidence type="ECO:0000256" key="1">
    <source>
        <dbReference type="SAM" id="Phobius"/>
    </source>
</evidence>
<dbReference type="EMBL" id="LLXI01000426">
    <property type="protein sequence ID" value="PKY45992.1"/>
    <property type="molecule type" value="Genomic_DNA"/>
</dbReference>
<protein>
    <submittedName>
        <fullName evidence="2">Uncharacterized protein</fullName>
    </submittedName>
</protein>
<reference evidence="2 3" key="1">
    <citation type="submission" date="2015-10" db="EMBL/GenBank/DDBJ databases">
        <title>Genome analyses suggest a sexual origin of heterokaryosis in a supposedly ancient asexual fungus.</title>
        <authorList>
            <person name="Ropars J."/>
            <person name="Sedzielewska K."/>
            <person name="Noel J."/>
            <person name="Charron P."/>
            <person name="Farinelli L."/>
            <person name="Marton T."/>
            <person name="Kruger M."/>
            <person name="Pelin A."/>
            <person name="Brachmann A."/>
            <person name="Corradi N."/>
        </authorList>
    </citation>
    <scope>NUCLEOTIDE SEQUENCE [LARGE SCALE GENOMIC DNA]</scope>
    <source>
        <strain evidence="2 3">A4</strain>
    </source>
</reference>
<sequence>MIFIKSISFSLFFLFDKFLPLSSNFFKLLFIVFRFRFVAAFPFFISRNIIFS</sequence>
<dbReference type="Proteomes" id="UP000234323">
    <property type="component" value="Unassembled WGS sequence"/>
</dbReference>
<dbReference type="AlphaFoldDB" id="A0A2I1GH84"/>
<keyword evidence="3" id="KW-1185">Reference proteome</keyword>
<evidence type="ECO:0000313" key="2">
    <source>
        <dbReference type="EMBL" id="PKY45992.1"/>
    </source>
</evidence>
<name>A0A2I1GH84_9GLOM</name>
<gene>
    <name evidence="2" type="ORF">RhiirA4_180397</name>
</gene>
<accession>A0A2I1GH84</accession>
<comment type="caution">
    <text evidence="2">The sequence shown here is derived from an EMBL/GenBank/DDBJ whole genome shotgun (WGS) entry which is preliminary data.</text>
</comment>